<name>G5IK05_9FIRM</name>
<dbReference type="InterPro" id="IPR003594">
    <property type="entry name" value="HATPase_dom"/>
</dbReference>
<keyword evidence="3" id="KW-0808">Transferase</keyword>
<keyword evidence="4" id="KW-0418">Kinase</keyword>
<dbReference type="SMART" id="SM00304">
    <property type="entry name" value="HAMP"/>
    <property type="match status" value="1"/>
</dbReference>
<dbReference type="Pfam" id="PF00672">
    <property type="entry name" value="HAMP"/>
    <property type="match status" value="1"/>
</dbReference>
<evidence type="ECO:0000256" key="4">
    <source>
        <dbReference type="ARBA" id="ARBA00022777"/>
    </source>
</evidence>
<dbReference type="AlphaFoldDB" id="G5IK05"/>
<evidence type="ECO:0000259" key="6">
    <source>
        <dbReference type="PROSITE" id="PS50885"/>
    </source>
</evidence>
<dbReference type="PANTHER" id="PTHR34220:SF7">
    <property type="entry name" value="SENSOR HISTIDINE KINASE YPDA"/>
    <property type="match status" value="1"/>
</dbReference>
<evidence type="ECO:0000256" key="2">
    <source>
        <dbReference type="ARBA" id="ARBA00022553"/>
    </source>
</evidence>
<dbReference type="InterPro" id="IPR010559">
    <property type="entry name" value="Sig_transdc_His_kin_internal"/>
</dbReference>
<comment type="caution">
    <text evidence="7">The sequence shown here is derived from an EMBL/GenBank/DDBJ whole genome shotgun (WGS) entry which is preliminary data.</text>
</comment>
<evidence type="ECO:0000256" key="5">
    <source>
        <dbReference type="SAM" id="Coils"/>
    </source>
</evidence>
<comment type="subcellular location">
    <subcellularLocation>
        <location evidence="1">Membrane</location>
    </subcellularLocation>
</comment>
<dbReference type="RefSeq" id="WP_006781824.1">
    <property type="nucleotide sequence ID" value="NZ_CP040506.1"/>
</dbReference>
<dbReference type="GO" id="GO:0016020">
    <property type="term" value="C:membrane"/>
    <property type="evidence" value="ECO:0007669"/>
    <property type="project" value="UniProtKB-SubCell"/>
</dbReference>
<organism evidence="7 8">
    <name type="scientific">Hungatella hathewayi WAL-18680</name>
    <dbReference type="NCBI Taxonomy" id="742737"/>
    <lineage>
        <taxon>Bacteria</taxon>
        <taxon>Bacillati</taxon>
        <taxon>Bacillota</taxon>
        <taxon>Clostridia</taxon>
        <taxon>Lachnospirales</taxon>
        <taxon>Lachnospiraceae</taxon>
        <taxon>Hungatella</taxon>
    </lineage>
</organism>
<dbReference type="PANTHER" id="PTHR34220">
    <property type="entry name" value="SENSOR HISTIDINE KINASE YPDA"/>
    <property type="match status" value="1"/>
</dbReference>
<dbReference type="CDD" id="cd06225">
    <property type="entry name" value="HAMP"/>
    <property type="match status" value="1"/>
</dbReference>
<evidence type="ECO:0000256" key="3">
    <source>
        <dbReference type="ARBA" id="ARBA00022679"/>
    </source>
</evidence>
<dbReference type="SUPFAM" id="SSF55874">
    <property type="entry name" value="ATPase domain of HSP90 chaperone/DNA topoisomerase II/histidine kinase"/>
    <property type="match status" value="1"/>
</dbReference>
<dbReference type="PROSITE" id="PS50885">
    <property type="entry name" value="HAMP"/>
    <property type="match status" value="1"/>
</dbReference>
<dbReference type="Gene3D" id="3.30.565.10">
    <property type="entry name" value="Histidine kinase-like ATPase, C-terminal domain"/>
    <property type="match status" value="1"/>
</dbReference>
<dbReference type="Pfam" id="PF02518">
    <property type="entry name" value="HATPase_c"/>
    <property type="match status" value="1"/>
</dbReference>
<dbReference type="OrthoDB" id="9809348at2"/>
<sequence>MGRLRRMPFVTKLILLVGVILTLALGTYSFQQIRKSIRIMEKDTMDNLSLLTEQVLANYRQNRDNLERQIYAAATTVEIPAQLRVYDMDSTVERRAEMQRSANQMVTNDSAYDFVLIQTLLGTEFHTGGKLPDGGRVSAEASQVLEKFHENTYGSCLWVRAEDGDIYVVKDIYSTSPMRRCGRMALRMVEDRLFQLSRQNQDMQCTMIFLDSRSDFSFCAGETITEGIKADAISSALTVRQGKVELDGQEYYMAAFTNDSLTAIGLIPTSHLYQANMAVMRSSLRYGALVLVLSLLLLMVTTRSFSHKMNALVESMDAVAKGDLECELVIEGEDDISQTAVHFNMMVSRIKELLGKVLEEQQLKSTAELKLLEHRYRTLQMQIKPHFVYNALESINALAKINGNEQISKMVQRISRYFRSITVNMDKQYITVEKEMKTLLDYADIYNDIYDSRLKIVISYEEPARQALIPTMILQPIVENALVHGLSVVTENPTLTIKVEVQEQESMLITIENNGPAIEKSEIEAVLHGCRNREGNGSIGLANVQERIHLIYGGRGKLSICGGSYGTRVLISLPLFYMEPDEGMEEELFYRDESVM</sequence>
<dbReference type="HOGENOM" id="CLU_020473_6_1_9"/>
<keyword evidence="2" id="KW-0597">Phosphoprotein</keyword>
<keyword evidence="8" id="KW-1185">Reference proteome</keyword>
<dbReference type="PATRIC" id="fig|742737.3.peg.3812"/>
<dbReference type="InterPro" id="IPR050640">
    <property type="entry name" value="Bact_2-comp_sensor_kinase"/>
</dbReference>
<feature type="coiled-coil region" evidence="5">
    <location>
        <begin position="49"/>
        <end position="76"/>
    </location>
</feature>
<accession>G5IK05</accession>
<dbReference type="GO" id="GO:0000155">
    <property type="term" value="F:phosphorelay sensor kinase activity"/>
    <property type="evidence" value="ECO:0007669"/>
    <property type="project" value="InterPro"/>
</dbReference>
<evidence type="ECO:0000256" key="1">
    <source>
        <dbReference type="ARBA" id="ARBA00004370"/>
    </source>
</evidence>
<dbReference type="Pfam" id="PF06580">
    <property type="entry name" value="His_kinase"/>
    <property type="match status" value="1"/>
</dbReference>
<reference evidence="7 8" key="1">
    <citation type="submission" date="2011-08" db="EMBL/GenBank/DDBJ databases">
        <title>The Genome Sequence of Clostridium hathewayi WAL-18680.</title>
        <authorList>
            <consortium name="The Broad Institute Genome Sequencing Platform"/>
            <person name="Earl A."/>
            <person name="Ward D."/>
            <person name="Feldgarden M."/>
            <person name="Gevers D."/>
            <person name="Finegold S.M."/>
            <person name="Summanen P.H."/>
            <person name="Molitoris D.R."/>
            <person name="Song M."/>
            <person name="Daigneault M."/>
            <person name="Allen-Vercoe E."/>
            <person name="Young S.K."/>
            <person name="Zeng Q."/>
            <person name="Gargeya S."/>
            <person name="Fitzgerald M."/>
            <person name="Haas B."/>
            <person name="Abouelleil A."/>
            <person name="Alvarado L."/>
            <person name="Arachchi H.M."/>
            <person name="Berlin A."/>
            <person name="Brown A."/>
            <person name="Chapman S.B."/>
            <person name="Chen Z."/>
            <person name="Dunbar C."/>
            <person name="Freedman E."/>
            <person name="Gearin G."/>
            <person name="Gellesch M."/>
            <person name="Goldberg J."/>
            <person name="Griggs A."/>
            <person name="Gujja S."/>
            <person name="Heiman D."/>
            <person name="Howarth C."/>
            <person name="Larson L."/>
            <person name="Lui A."/>
            <person name="MacDonald P.J.P."/>
            <person name="Montmayeur A."/>
            <person name="Murphy C."/>
            <person name="Neiman D."/>
            <person name="Pearson M."/>
            <person name="Priest M."/>
            <person name="Roberts A."/>
            <person name="Saif S."/>
            <person name="Shea T."/>
            <person name="Shenoy N."/>
            <person name="Sisk P."/>
            <person name="Stolte C."/>
            <person name="Sykes S."/>
            <person name="Wortman J."/>
            <person name="Nusbaum C."/>
            <person name="Birren B."/>
        </authorList>
    </citation>
    <scope>NUCLEOTIDE SEQUENCE [LARGE SCALE GENOMIC DNA]</scope>
    <source>
        <strain evidence="7 8">WAL-18680</strain>
    </source>
</reference>
<dbReference type="SUPFAM" id="SSF158472">
    <property type="entry name" value="HAMP domain-like"/>
    <property type="match status" value="1"/>
</dbReference>
<dbReference type="EMBL" id="ADLN01000105">
    <property type="protein sequence ID" value="EHI58189.1"/>
    <property type="molecule type" value="Genomic_DNA"/>
</dbReference>
<dbReference type="Proteomes" id="UP000005384">
    <property type="component" value="Unassembled WGS sequence"/>
</dbReference>
<keyword evidence="5" id="KW-0175">Coiled coil</keyword>
<dbReference type="InterPro" id="IPR003660">
    <property type="entry name" value="HAMP_dom"/>
</dbReference>
<proteinExistence type="predicted"/>
<gene>
    <name evidence="7" type="ORF">HMPREF9473_03833</name>
</gene>
<evidence type="ECO:0000313" key="7">
    <source>
        <dbReference type="EMBL" id="EHI58189.1"/>
    </source>
</evidence>
<evidence type="ECO:0000313" key="8">
    <source>
        <dbReference type="Proteomes" id="UP000005384"/>
    </source>
</evidence>
<dbReference type="Gene3D" id="6.10.340.10">
    <property type="match status" value="1"/>
</dbReference>
<dbReference type="InterPro" id="IPR036890">
    <property type="entry name" value="HATPase_C_sf"/>
</dbReference>
<feature type="domain" description="HAMP" evidence="6">
    <location>
        <begin position="303"/>
        <end position="355"/>
    </location>
</feature>
<protein>
    <recommendedName>
        <fullName evidence="6">HAMP domain-containing protein</fullName>
    </recommendedName>
</protein>